<feature type="compositionally biased region" description="Polar residues" evidence="1">
    <location>
        <begin position="84"/>
        <end position="95"/>
    </location>
</feature>
<organism evidence="2 3">
    <name type="scientific">Rotaria socialis</name>
    <dbReference type="NCBI Taxonomy" id="392032"/>
    <lineage>
        <taxon>Eukaryota</taxon>
        <taxon>Metazoa</taxon>
        <taxon>Spiralia</taxon>
        <taxon>Gnathifera</taxon>
        <taxon>Rotifera</taxon>
        <taxon>Eurotatoria</taxon>
        <taxon>Bdelloidea</taxon>
        <taxon>Philodinida</taxon>
        <taxon>Philodinidae</taxon>
        <taxon>Rotaria</taxon>
    </lineage>
</organism>
<dbReference type="EMBL" id="CAJOBR010030089">
    <property type="protein sequence ID" value="CAF4989276.1"/>
    <property type="molecule type" value="Genomic_DNA"/>
</dbReference>
<feature type="non-terminal residue" evidence="2">
    <location>
        <position position="1"/>
    </location>
</feature>
<evidence type="ECO:0000313" key="3">
    <source>
        <dbReference type="Proteomes" id="UP000663848"/>
    </source>
</evidence>
<sequence>PSTKSIQTDLSFDIKDNITFVKNNLLKSKSMSISNKSLVGSIKSVTKPKINTQENNVMNGNVKRESLPAHVAVVKKGFERKSSIPLTNNSSTTRKSLLIPPKKTPTSISRLSSLNWEGSQSKLNQPLSPSNSLNSSHSDLSSNQQRTSNIATKSTLRTFRPASHSIDLNLDKKPKQARNSLDTTDNQLIIQKVLCQSLEVTNERLKKRYQTLLNRFDPMLILSQYYIAE</sequence>
<feature type="non-terminal residue" evidence="2">
    <location>
        <position position="229"/>
    </location>
</feature>
<dbReference type="Proteomes" id="UP000663848">
    <property type="component" value="Unassembled WGS sequence"/>
</dbReference>
<feature type="compositionally biased region" description="Low complexity" evidence="1">
    <location>
        <begin position="121"/>
        <end position="143"/>
    </location>
</feature>
<evidence type="ECO:0000256" key="1">
    <source>
        <dbReference type="SAM" id="MobiDB-lite"/>
    </source>
</evidence>
<name>A0A822A3T1_9BILA</name>
<reference evidence="2" key="1">
    <citation type="submission" date="2021-02" db="EMBL/GenBank/DDBJ databases">
        <authorList>
            <person name="Nowell W R."/>
        </authorList>
    </citation>
    <scope>NUCLEOTIDE SEQUENCE</scope>
</reference>
<feature type="region of interest" description="Disordered" evidence="1">
    <location>
        <begin position="83"/>
        <end position="149"/>
    </location>
</feature>
<evidence type="ECO:0000313" key="2">
    <source>
        <dbReference type="EMBL" id="CAF4989276.1"/>
    </source>
</evidence>
<proteinExistence type="predicted"/>
<feature type="compositionally biased region" description="Polar residues" evidence="1">
    <location>
        <begin position="104"/>
        <end position="120"/>
    </location>
</feature>
<gene>
    <name evidence="2" type="ORF">QYT958_LOCUS36932</name>
</gene>
<dbReference type="AlphaFoldDB" id="A0A822A3T1"/>
<accession>A0A822A3T1</accession>
<protein>
    <submittedName>
        <fullName evidence="2">Uncharacterized protein</fullName>
    </submittedName>
</protein>
<comment type="caution">
    <text evidence="2">The sequence shown here is derived from an EMBL/GenBank/DDBJ whole genome shotgun (WGS) entry which is preliminary data.</text>
</comment>